<dbReference type="InterPro" id="IPR039426">
    <property type="entry name" value="TonB-dep_rcpt-like"/>
</dbReference>
<keyword evidence="4 7" id="KW-0812">Transmembrane</keyword>
<dbReference type="InterPro" id="IPR023997">
    <property type="entry name" value="TonB-dep_OMP_SusC/RagA_CS"/>
</dbReference>
<dbReference type="RefSeq" id="WP_072879425.1">
    <property type="nucleotide sequence ID" value="NZ_FQVT01000005.1"/>
</dbReference>
<evidence type="ECO:0000256" key="8">
    <source>
        <dbReference type="SAM" id="Phobius"/>
    </source>
</evidence>
<evidence type="ECO:0000256" key="6">
    <source>
        <dbReference type="ARBA" id="ARBA00023237"/>
    </source>
</evidence>
<dbReference type="NCBIfam" id="TIGR04057">
    <property type="entry name" value="SusC_RagA_signa"/>
    <property type="match status" value="1"/>
</dbReference>
<dbReference type="Pfam" id="PF07715">
    <property type="entry name" value="Plug"/>
    <property type="match status" value="1"/>
</dbReference>
<dbReference type="Gene3D" id="2.170.130.10">
    <property type="entry name" value="TonB-dependent receptor, plug domain"/>
    <property type="match status" value="1"/>
</dbReference>
<keyword evidence="5 7" id="KW-0472">Membrane</keyword>
<dbReference type="OrthoDB" id="9768177at2"/>
<dbReference type="InterPro" id="IPR012910">
    <property type="entry name" value="Plug_dom"/>
</dbReference>
<dbReference type="GO" id="GO:0009279">
    <property type="term" value="C:cell outer membrane"/>
    <property type="evidence" value="ECO:0007669"/>
    <property type="project" value="UniProtKB-SubCell"/>
</dbReference>
<feature type="domain" description="TonB-dependent receptor plug" evidence="9">
    <location>
        <begin position="227"/>
        <end position="331"/>
    </location>
</feature>
<dbReference type="Proteomes" id="UP000183945">
    <property type="component" value="Unassembled WGS sequence"/>
</dbReference>
<feature type="transmembrane region" description="Helical" evidence="8">
    <location>
        <begin position="12"/>
        <end position="35"/>
    </location>
</feature>
<dbReference type="Gene3D" id="2.40.170.20">
    <property type="entry name" value="TonB-dependent receptor, beta-barrel domain"/>
    <property type="match status" value="1"/>
</dbReference>
<sequence length="1134" mass="126789">MKTKFNAKLLPLPKGVLIFIMRVFILFFCISSFGFNSDELFSQNAKIKIDKSESISVEDAFQLIKLQTDYTFIYPSNLFNKAPKIDLKAGIIPAKELLNRCLSLVNYTYEFTDEQVILLKEKNLFFDSGTKTISEQEMISGAVKDSKGMPLPAVNVYIEGTNRGTQTDFDGNYAIEASAGENLTFQYLGFQKQVISVGNQTTIDVVLKDDLESLNEVVVVGYGTQKRSDVTGAISSVKSEEINKVVSTNPLDGIQGKVSGVTVTNSTGSPGSAPDISIRGIGTFGNNEPLYIVDGVQADPYFINTNNIESIEILKDAASGAIYGTRAANGVVIITTKKGKEGKPRIEIESSLSVNTLREEMELLDADGYVSVHREMYENAGAELPQYIQNPPNVDTDWLGETQRTGYLATNNIRISGGGKHVNYSVGGNYADEIGLLIGSNFKKKGINSQINMDKGKLKVSSNLNYSETHREDHKFSIRETYFISPLIPVFDEERESGFGYRTGDLPDHRNPVGEDQFLQGYTKLKYFLGNINLDFEAFENFHIRAGFSLSDLQNNTYEFHQPFRVRDVQDIAQREFAFISEFNSEFRRLNEEYTIRYNFDVNKQAVGLLAGYQRIKEPFKSTYTQAEGYKLDDEGNKVPATILDPNFNTLDAFSDGTYSAEGTNAEYALVSQFGRINYAFDDKYLIQASVRRDGSSKFGSNNKYGVFPSFALGWKITEEKFMENQDLFNFLKLRYSWGQAGNDSALGYYDYVALISQGKSQNDGGYVFGNPQNSYLGSIARDLQNDDLQWETNTSANFGLDFGAFDNKLQGSVNYYKSTTEDLLITKEVSPSAGINNPIVNVGEFENKGFEFEVNYRNRDHDFKYSAAATFTTINSEVTKLSNEDQVLYGVGLLFGSDHFANQTKIGYEPGAFFLPEADGIFQSEQEVQNHSVDGELIQPDAQPGDIRFRDQNADGIINEDDEVYSGTAIPKYEYSLNLTGEYKNFDVTLFFQGVGGNKVYNGNNFRLLSLDTGRNYRTAALDAWTPSNTDTNVPRAVLNDPNRNNRASTRFLEDGDYLRLKTLQLGYTLSPDVFKETFLERVRVFVTGQNLFTFTDYSGLDPEVGGDVLSKGIDINLYPKYKSLITGVQLSF</sequence>
<comment type="similarity">
    <text evidence="7">Belongs to the TonB-dependent receptor family.</text>
</comment>
<dbReference type="STRING" id="1073325.SAMN05444483_105164"/>
<evidence type="ECO:0000259" key="9">
    <source>
        <dbReference type="Pfam" id="PF07715"/>
    </source>
</evidence>
<dbReference type="InterPro" id="IPR036942">
    <property type="entry name" value="Beta-barrel_TonB_sf"/>
</dbReference>
<dbReference type="InterPro" id="IPR023996">
    <property type="entry name" value="TonB-dep_OMP_SusC/RagA"/>
</dbReference>
<name>A0A1M5HIC4_SALEC</name>
<accession>A0A1M5HIC4</accession>
<dbReference type="AlphaFoldDB" id="A0A1M5HIC4"/>
<organism evidence="10 11">
    <name type="scientific">Salegentibacter echinorum</name>
    <dbReference type="NCBI Taxonomy" id="1073325"/>
    <lineage>
        <taxon>Bacteria</taxon>
        <taxon>Pseudomonadati</taxon>
        <taxon>Bacteroidota</taxon>
        <taxon>Flavobacteriia</taxon>
        <taxon>Flavobacteriales</taxon>
        <taxon>Flavobacteriaceae</taxon>
        <taxon>Salegentibacter</taxon>
    </lineage>
</organism>
<reference evidence="11" key="1">
    <citation type="submission" date="2016-11" db="EMBL/GenBank/DDBJ databases">
        <authorList>
            <person name="Varghese N."/>
            <person name="Submissions S."/>
        </authorList>
    </citation>
    <scope>NUCLEOTIDE SEQUENCE [LARGE SCALE GENOMIC DNA]</scope>
    <source>
        <strain evidence="11">DSM 24579</strain>
    </source>
</reference>
<dbReference type="SUPFAM" id="SSF49464">
    <property type="entry name" value="Carboxypeptidase regulatory domain-like"/>
    <property type="match status" value="1"/>
</dbReference>
<dbReference type="Pfam" id="PF13715">
    <property type="entry name" value="CarbopepD_reg_2"/>
    <property type="match status" value="1"/>
</dbReference>
<evidence type="ECO:0000256" key="3">
    <source>
        <dbReference type="ARBA" id="ARBA00022452"/>
    </source>
</evidence>
<keyword evidence="6 7" id="KW-0998">Cell outer membrane</keyword>
<dbReference type="SUPFAM" id="SSF56935">
    <property type="entry name" value="Porins"/>
    <property type="match status" value="1"/>
</dbReference>
<evidence type="ECO:0000256" key="1">
    <source>
        <dbReference type="ARBA" id="ARBA00004571"/>
    </source>
</evidence>
<keyword evidence="11" id="KW-1185">Reference proteome</keyword>
<evidence type="ECO:0000256" key="5">
    <source>
        <dbReference type="ARBA" id="ARBA00023136"/>
    </source>
</evidence>
<keyword evidence="3 7" id="KW-1134">Transmembrane beta strand</keyword>
<keyword evidence="8" id="KW-1133">Transmembrane helix</keyword>
<evidence type="ECO:0000313" key="11">
    <source>
        <dbReference type="Proteomes" id="UP000183945"/>
    </source>
</evidence>
<comment type="subcellular location">
    <subcellularLocation>
        <location evidence="1 7">Cell outer membrane</location>
        <topology evidence="1 7">Multi-pass membrane protein</topology>
    </subcellularLocation>
</comment>
<dbReference type="NCBIfam" id="TIGR04056">
    <property type="entry name" value="OMP_RagA_SusC"/>
    <property type="match status" value="1"/>
</dbReference>
<evidence type="ECO:0000313" key="10">
    <source>
        <dbReference type="EMBL" id="SHG15716.1"/>
    </source>
</evidence>
<keyword evidence="2 7" id="KW-0813">Transport</keyword>
<dbReference type="EMBL" id="FQVT01000005">
    <property type="protein sequence ID" value="SHG15716.1"/>
    <property type="molecule type" value="Genomic_DNA"/>
</dbReference>
<proteinExistence type="inferred from homology"/>
<gene>
    <name evidence="10" type="ORF">SAMN05444483_105164</name>
</gene>
<evidence type="ECO:0000256" key="4">
    <source>
        <dbReference type="ARBA" id="ARBA00022692"/>
    </source>
</evidence>
<evidence type="ECO:0000256" key="2">
    <source>
        <dbReference type="ARBA" id="ARBA00022448"/>
    </source>
</evidence>
<protein>
    <submittedName>
        <fullName evidence="10">TonB-linked outer membrane protein, SusC/RagA family</fullName>
    </submittedName>
</protein>
<dbReference type="Gene3D" id="2.60.40.1120">
    <property type="entry name" value="Carboxypeptidase-like, regulatory domain"/>
    <property type="match status" value="1"/>
</dbReference>
<dbReference type="InterPro" id="IPR037066">
    <property type="entry name" value="Plug_dom_sf"/>
</dbReference>
<evidence type="ECO:0000256" key="7">
    <source>
        <dbReference type="PROSITE-ProRule" id="PRU01360"/>
    </source>
</evidence>
<dbReference type="InterPro" id="IPR008969">
    <property type="entry name" value="CarboxyPept-like_regulatory"/>
</dbReference>
<dbReference type="PROSITE" id="PS52016">
    <property type="entry name" value="TONB_DEPENDENT_REC_3"/>
    <property type="match status" value="1"/>
</dbReference>